<dbReference type="VEuPathDB" id="VectorBase:BGLAX_044919"/>
<evidence type="ECO:0000256" key="5">
    <source>
        <dbReference type="ARBA" id="ARBA00022989"/>
    </source>
</evidence>
<feature type="transmembrane region" description="Helical" evidence="13">
    <location>
        <begin position="502"/>
        <end position="525"/>
    </location>
</feature>
<dbReference type="Gene3D" id="1.10.287.770">
    <property type="entry name" value="YojJ-like"/>
    <property type="match status" value="1"/>
</dbReference>
<dbReference type="AlphaFoldDB" id="A0A2C9LV38"/>
<keyword evidence="10 11" id="KW-0407">Ion channel</keyword>
<evidence type="ECO:0000256" key="10">
    <source>
        <dbReference type="ARBA" id="ARBA00023303"/>
    </source>
</evidence>
<evidence type="ECO:0000313" key="14">
    <source>
        <dbReference type="EnsemblMetazoa" id="BGLB035303-PA"/>
    </source>
</evidence>
<feature type="compositionally biased region" description="Basic and acidic residues" evidence="12">
    <location>
        <begin position="1"/>
        <end position="23"/>
    </location>
</feature>
<dbReference type="OrthoDB" id="6157104at2759"/>
<reference evidence="14" key="1">
    <citation type="submission" date="2020-05" db="UniProtKB">
        <authorList>
            <consortium name="EnsemblMetazoa"/>
        </authorList>
    </citation>
    <scope>IDENTIFICATION</scope>
    <source>
        <strain evidence="14">BB02</strain>
    </source>
</reference>
<dbReference type="RefSeq" id="XP_055859971.1">
    <property type="nucleotide sequence ID" value="XM_056003996.1"/>
</dbReference>
<comment type="similarity">
    <text evidence="11">Belongs to the amiloride-sensitive sodium channel (TC 1.A.6) family.</text>
</comment>
<comment type="subcellular location">
    <subcellularLocation>
        <location evidence="1">Membrane</location>
        <topology evidence="1">Multi-pass membrane protein</topology>
    </subcellularLocation>
</comment>
<evidence type="ECO:0000256" key="9">
    <source>
        <dbReference type="ARBA" id="ARBA00023201"/>
    </source>
</evidence>
<dbReference type="PANTHER" id="PTHR11690:SF300">
    <property type="entry name" value="PICKPOCKET PROTEIN 19"/>
    <property type="match status" value="1"/>
</dbReference>
<evidence type="ECO:0000256" key="4">
    <source>
        <dbReference type="ARBA" id="ARBA00022692"/>
    </source>
</evidence>
<keyword evidence="3 11" id="KW-0894">Sodium channel</keyword>
<dbReference type="VEuPathDB" id="VectorBase:BGLB035303"/>
<keyword evidence="2 11" id="KW-0813">Transport</keyword>
<protein>
    <submittedName>
        <fullName evidence="17">Acid-sensing ion channel 5-like isoform X2</fullName>
    </submittedName>
</protein>
<keyword evidence="8 13" id="KW-0472">Membrane</keyword>
<evidence type="ECO:0000256" key="3">
    <source>
        <dbReference type="ARBA" id="ARBA00022461"/>
    </source>
</evidence>
<evidence type="ECO:0000313" key="17">
    <source>
        <dbReference type="RefSeq" id="XP_055859971.1"/>
    </source>
</evidence>
<dbReference type="Gene3D" id="1.10.287.820">
    <property type="entry name" value="Acid-sensing ion channel domain"/>
    <property type="match status" value="1"/>
</dbReference>
<evidence type="ECO:0000256" key="8">
    <source>
        <dbReference type="ARBA" id="ARBA00023136"/>
    </source>
</evidence>
<dbReference type="GO" id="GO:0005886">
    <property type="term" value="C:plasma membrane"/>
    <property type="evidence" value="ECO:0007669"/>
    <property type="project" value="TreeGrafter"/>
</dbReference>
<keyword evidence="7 11" id="KW-0406">Ion transport</keyword>
<reference evidence="17" key="2">
    <citation type="submission" date="2025-04" db="UniProtKB">
        <authorList>
            <consortium name="RefSeq"/>
        </authorList>
    </citation>
    <scope>IDENTIFICATION</scope>
</reference>
<evidence type="ECO:0000256" key="12">
    <source>
        <dbReference type="SAM" id="MobiDB-lite"/>
    </source>
</evidence>
<evidence type="ECO:0000256" key="1">
    <source>
        <dbReference type="ARBA" id="ARBA00004141"/>
    </source>
</evidence>
<feature type="transmembrane region" description="Helical" evidence="13">
    <location>
        <begin position="94"/>
        <end position="113"/>
    </location>
</feature>
<keyword evidence="4 11" id="KW-0812">Transmembrane</keyword>
<gene>
    <name evidence="14" type="primary">106065100</name>
    <name evidence="17" type="synonym">LOC106065100</name>
</gene>
<keyword evidence="6" id="KW-0915">Sodium</keyword>
<evidence type="ECO:0000256" key="13">
    <source>
        <dbReference type="SAM" id="Phobius"/>
    </source>
</evidence>
<evidence type="ECO:0000256" key="7">
    <source>
        <dbReference type="ARBA" id="ARBA00023065"/>
    </source>
</evidence>
<evidence type="ECO:0000256" key="6">
    <source>
        <dbReference type="ARBA" id="ARBA00023053"/>
    </source>
</evidence>
<evidence type="ECO:0000313" key="16">
    <source>
        <dbReference type="Proteomes" id="UP001165740"/>
    </source>
</evidence>
<accession>A0A2C9LV38</accession>
<dbReference type="Proteomes" id="UP001165740">
    <property type="component" value="Chromosome 11"/>
</dbReference>
<evidence type="ECO:0000256" key="2">
    <source>
        <dbReference type="ARBA" id="ARBA00022448"/>
    </source>
</evidence>
<proteinExistence type="inferred from homology"/>
<keyword evidence="5 13" id="KW-1133">Transmembrane helix</keyword>
<keyword evidence="16" id="KW-1185">Reference proteome</keyword>
<organism evidence="14 15">
    <name type="scientific">Biomphalaria glabrata</name>
    <name type="common">Bloodfluke planorb</name>
    <name type="synonym">Freshwater snail</name>
    <dbReference type="NCBI Taxonomy" id="6526"/>
    <lineage>
        <taxon>Eukaryota</taxon>
        <taxon>Metazoa</taxon>
        <taxon>Spiralia</taxon>
        <taxon>Lophotrochozoa</taxon>
        <taxon>Mollusca</taxon>
        <taxon>Gastropoda</taxon>
        <taxon>Heterobranchia</taxon>
        <taxon>Euthyneura</taxon>
        <taxon>Panpulmonata</taxon>
        <taxon>Hygrophila</taxon>
        <taxon>Lymnaeoidea</taxon>
        <taxon>Planorbidae</taxon>
        <taxon>Biomphalaria</taxon>
    </lineage>
</organism>
<evidence type="ECO:0000313" key="15">
    <source>
        <dbReference type="Proteomes" id="UP000076420"/>
    </source>
</evidence>
<sequence length="552" mass="62716">MHRKQIKPEHDYPMSTMEEREVLNSEPLSNGSRPPSTVLATNNSSPTHEKKRKFLDEDEDEEPVKDLLVYYAQNSTMHGVPSIVGSELYRGRHVFWMFVVCVMALFLGTVIYWQMSDYYNYPTVTSVDIRYVGAEDFPVITFCDQNILDHTVISKFLNDSNTAYYLAKLNEITGFYHRFARNVMSKVKIPPKNDSINTSETIPEAIQKFLEILKNPRNQLYCSWGDYFWKNCPCTNFRLTSMGVCASVDVRKLAKSIQDNSTEHEDISGAPSVANAMRGLTFYIDVPSEEVPHRLWHLDGFKLVLHEPEEEPLPLSSGVLVEFGTTVEVEISKNVKEGLPPPFKAFGGSICVDTRSNSFDSPLKRFRHYTKEACETECFINFVVDTCEGCKHFLHPGNETTCEVSHLASCYEKAQRLYYGGSNRTKCQCPLPCVQSTYKAAVTTTKFRATKYFKDIQVQYNRTLNQNVAYIHLYYSDPIVSTMRQVAIYSAEGLLGSIGGQIGLFMGFSLVTVAEMLELIFLLATRGRKLDERVKRHKETQDAVQAAMQANA</sequence>
<dbReference type="PRINTS" id="PR01078">
    <property type="entry name" value="AMINACHANNEL"/>
</dbReference>
<keyword evidence="9 11" id="KW-0739">Sodium transport</keyword>
<feature type="compositionally biased region" description="Polar residues" evidence="12">
    <location>
        <begin position="26"/>
        <end position="46"/>
    </location>
</feature>
<dbReference type="EnsemblMetazoa" id="BGLB035303-RA">
    <property type="protein sequence ID" value="BGLB035303-PA"/>
    <property type="gene ID" value="BGLB035303"/>
</dbReference>
<feature type="region of interest" description="Disordered" evidence="12">
    <location>
        <begin position="1"/>
        <end position="59"/>
    </location>
</feature>
<name>A0A2C9LV38_BIOGL</name>
<dbReference type="Proteomes" id="UP000076420">
    <property type="component" value="Unassembled WGS sequence"/>
</dbReference>
<dbReference type="Pfam" id="PF00858">
    <property type="entry name" value="ASC"/>
    <property type="match status" value="1"/>
</dbReference>
<dbReference type="GO" id="GO:0015280">
    <property type="term" value="F:ligand-gated sodium channel activity"/>
    <property type="evidence" value="ECO:0007669"/>
    <property type="project" value="TreeGrafter"/>
</dbReference>
<dbReference type="PANTHER" id="PTHR11690">
    <property type="entry name" value="AMILORIDE-SENSITIVE SODIUM CHANNEL-RELATED"/>
    <property type="match status" value="1"/>
</dbReference>
<evidence type="ECO:0000256" key="11">
    <source>
        <dbReference type="RuleBase" id="RU000679"/>
    </source>
</evidence>
<dbReference type="InterPro" id="IPR001873">
    <property type="entry name" value="ENaC"/>
</dbReference>